<name>A0A6P2Q3R0_9BURK</name>
<reference evidence="2 3" key="1">
    <citation type="submission" date="2019-09" db="EMBL/GenBank/DDBJ databases">
        <authorList>
            <person name="Depoorter E."/>
        </authorList>
    </citation>
    <scope>NUCLEOTIDE SEQUENCE [LARGE SCALE GENOMIC DNA]</scope>
    <source>
        <strain evidence="2">LMG 26883</strain>
    </source>
</reference>
<feature type="compositionally biased region" description="Basic and acidic residues" evidence="1">
    <location>
        <begin position="373"/>
        <end position="394"/>
    </location>
</feature>
<dbReference type="AlphaFoldDB" id="A0A6P2Q3R0"/>
<feature type="compositionally biased region" description="Basic residues" evidence="1">
    <location>
        <begin position="136"/>
        <end position="149"/>
    </location>
</feature>
<feature type="compositionally biased region" description="Basic and acidic residues" evidence="1">
    <location>
        <begin position="355"/>
        <end position="366"/>
    </location>
</feature>
<organism evidence="2 3">
    <name type="scientific">Burkholderia pseudomultivorans</name>
    <dbReference type="NCBI Taxonomy" id="1207504"/>
    <lineage>
        <taxon>Bacteria</taxon>
        <taxon>Pseudomonadati</taxon>
        <taxon>Pseudomonadota</taxon>
        <taxon>Betaproteobacteria</taxon>
        <taxon>Burkholderiales</taxon>
        <taxon>Burkholderiaceae</taxon>
        <taxon>Burkholderia</taxon>
        <taxon>Burkholderia cepacia complex</taxon>
    </lineage>
</organism>
<protein>
    <submittedName>
        <fullName evidence="2">Uncharacterized protein</fullName>
    </submittedName>
</protein>
<accession>A0A6P2Q3R0</accession>
<feature type="region of interest" description="Disordered" evidence="1">
    <location>
        <begin position="311"/>
        <end position="334"/>
    </location>
</feature>
<evidence type="ECO:0000313" key="3">
    <source>
        <dbReference type="Proteomes" id="UP000494162"/>
    </source>
</evidence>
<dbReference type="Proteomes" id="UP000494162">
    <property type="component" value="Unassembled WGS sequence"/>
</dbReference>
<evidence type="ECO:0000256" key="1">
    <source>
        <dbReference type="SAM" id="MobiDB-lite"/>
    </source>
</evidence>
<sequence length="409" mass="45496">MRGRGVVGHEEHAVDDLRNRVELMVQVRERRALAGDIDEVGLAAVQQEAAVAEQFERVAHRHRRLDVSARHPDGGPVLIVAAVARVEADVREQLPGRALRGAARRDLAGLGAAVDLDERGIECGLGLAGQLFRQRRGGRQHERRARQRVAGRQQRAQVDRRRDEHARLRDRGEFVANVDRIERLAVAECEPADQREQHRRFEAVHVLRGHRADQRGRAAVEQAEALGRRAHAADQEAPGLAVRHRRAGRTGREHVGHDAARVDLRHLERRIVGAGLDRGFGVREARQVDRAVGRVVQAERIGRERRELAHHFGRVRRRQQADPAGDERRAQAHGEPVAVAAHVEHVAAGGQRGGHARDVGDERAHGDGCAVAPRDDLVGRRMEYQRMSRHKSAETETGAGARHAAPRRP</sequence>
<feature type="region of interest" description="Disordered" evidence="1">
    <location>
        <begin position="228"/>
        <end position="256"/>
    </location>
</feature>
<dbReference type="EMBL" id="CABVPP010000061">
    <property type="protein sequence ID" value="VWC16539.1"/>
    <property type="molecule type" value="Genomic_DNA"/>
</dbReference>
<gene>
    <name evidence="2" type="ORF">BPS26883_05631</name>
</gene>
<feature type="region of interest" description="Disordered" evidence="1">
    <location>
        <begin position="136"/>
        <end position="165"/>
    </location>
</feature>
<evidence type="ECO:0000313" key="2">
    <source>
        <dbReference type="EMBL" id="VWC16539.1"/>
    </source>
</evidence>
<proteinExistence type="predicted"/>
<feature type="region of interest" description="Disordered" evidence="1">
    <location>
        <begin position="349"/>
        <end position="409"/>
    </location>
</feature>